<feature type="binding site" evidence="12">
    <location>
        <begin position="195"/>
        <end position="196"/>
    </location>
    <ligand>
        <name>substrate</name>
    </ligand>
</feature>
<evidence type="ECO:0000256" key="3">
    <source>
        <dbReference type="ARBA" id="ARBA00004715"/>
    </source>
</evidence>
<dbReference type="Gene3D" id="3.20.20.70">
    <property type="entry name" value="Aldolase class I"/>
    <property type="match status" value="1"/>
</dbReference>
<comment type="catalytic activity">
    <reaction evidence="12">
        <text>(S)-dihydroorotate + A = orotate + AH2</text>
        <dbReference type="Rhea" id="RHEA:18073"/>
        <dbReference type="ChEBI" id="CHEBI:13193"/>
        <dbReference type="ChEBI" id="CHEBI:17499"/>
        <dbReference type="ChEBI" id="CHEBI:30839"/>
        <dbReference type="ChEBI" id="CHEBI:30864"/>
    </reaction>
</comment>
<evidence type="ECO:0000256" key="10">
    <source>
        <dbReference type="ARBA" id="ARBA00023027"/>
    </source>
</evidence>
<dbReference type="Pfam" id="PF01180">
    <property type="entry name" value="DHO_dh"/>
    <property type="match status" value="1"/>
</dbReference>
<comment type="function">
    <text evidence="1">Catalyzes the conversion of dihydroorotate to orotate with NAD(+) as electron acceptor.</text>
</comment>
<evidence type="ECO:0000256" key="7">
    <source>
        <dbReference type="ARBA" id="ARBA00022643"/>
    </source>
</evidence>
<dbReference type="NCBIfam" id="NF005574">
    <property type="entry name" value="PRK07259.1"/>
    <property type="match status" value="1"/>
</dbReference>
<keyword evidence="6 12" id="KW-0285">Flavoprotein</keyword>
<dbReference type="InterPro" id="IPR012135">
    <property type="entry name" value="Dihydroorotate_DH_1_2"/>
</dbReference>
<dbReference type="GO" id="GO:0005737">
    <property type="term" value="C:cytoplasm"/>
    <property type="evidence" value="ECO:0007669"/>
    <property type="project" value="UniProtKB-SubCell"/>
</dbReference>
<dbReference type="Proteomes" id="UP000223596">
    <property type="component" value="Unassembled WGS sequence"/>
</dbReference>
<gene>
    <name evidence="12" type="primary">pyrD</name>
    <name evidence="14" type="ORF">M972_111331</name>
</gene>
<dbReference type="GO" id="GO:0006207">
    <property type="term" value="P:'de novo' pyrimidine nucleobase biosynthetic process"/>
    <property type="evidence" value="ECO:0007669"/>
    <property type="project" value="InterPro"/>
</dbReference>
<dbReference type="PROSITE" id="PS00912">
    <property type="entry name" value="DHODEHASE_2"/>
    <property type="match status" value="1"/>
</dbReference>
<comment type="subcellular location">
    <subcellularLocation>
        <location evidence="2 12">Cytoplasm</location>
    </subcellularLocation>
</comment>
<dbReference type="PANTHER" id="PTHR48109:SF1">
    <property type="entry name" value="DIHYDROOROTATE DEHYDROGENASE (FUMARATE)"/>
    <property type="match status" value="1"/>
</dbReference>
<sequence>MTEKSIDLSVDIAGLRLSNPVIAASGTFGFGREFVDYVDLNKIGGISVKGLTLEKRQGNRPPRIAETPAGILNSVGLQNPGVRAFIENEIPFLRKYNTKIIANIAGNTIEDYCKMAELLSDADIDAIELNVSCPNVKKGCVAFGNSPAGISEITSKVKKYCKKPLIVKLTPNVTDIKEIAVAAEAAGADALSLINTILGMAIDIHRKRPILANNVGGLSGPAVKPIAVRMVYEVCSVVKIPVIGMGGISSGEDAVEFMLAGASAVMVGTANFINPAACIDVVEGIKNYLKMYNHGSVYEIIGKLQLN</sequence>
<feature type="binding site" evidence="12">
    <location>
        <position position="130"/>
    </location>
    <ligand>
        <name>FMN</name>
        <dbReference type="ChEBI" id="CHEBI:58210"/>
    </ligand>
</feature>
<dbReference type="EC" id="1.3.-.-" evidence="12"/>
<feature type="binding site" evidence="12">
    <location>
        <begin position="268"/>
        <end position="269"/>
    </location>
    <ligand>
        <name>FMN</name>
        <dbReference type="ChEBI" id="CHEBI:58210"/>
    </ligand>
</feature>
<evidence type="ECO:0000256" key="9">
    <source>
        <dbReference type="ARBA" id="ARBA00023002"/>
    </source>
</evidence>
<evidence type="ECO:0000313" key="14">
    <source>
        <dbReference type="EMBL" id="PFH02550.1"/>
    </source>
</evidence>
<comment type="pathway">
    <text evidence="3">Pyrimidine metabolism; UMP biosynthesis via de novo pathway; orotate from (S)-dihydroorotate (NAD(+) route): step 1/1.</text>
</comment>
<dbReference type="PANTHER" id="PTHR48109">
    <property type="entry name" value="DIHYDROOROTATE DEHYDROGENASE (QUINONE), MITOCHONDRIAL-RELATED"/>
    <property type="match status" value="1"/>
</dbReference>
<comment type="similarity">
    <text evidence="4 12">Belongs to the dihydroorotate dehydrogenase family. Type 1 subfamily.</text>
</comment>
<feature type="binding site" evidence="12">
    <location>
        <position position="25"/>
    </location>
    <ligand>
        <name>FMN</name>
        <dbReference type="ChEBI" id="CHEBI:58210"/>
    </ligand>
</feature>
<proteinExistence type="inferred from homology"/>
<dbReference type="GeneID" id="35803888"/>
<comment type="catalytic activity">
    <reaction evidence="11">
        <text>(S)-dihydroorotate + NAD(+) = orotate + NADH + H(+)</text>
        <dbReference type="Rhea" id="RHEA:13513"/>
        <dbReference type="ChEBI" id="CHEBI:15378"/>
        <dbReference type="ChEBI" id="CHEBI:30839"/>
        <dbReference type="ChEBI" id="CHEBI:30864"/>
        <dbReference type="ChEBI" id="CHEBI:57540"/>
        <dbReference type="ChEBI" id="CHEBI:57945"/>
        <dbReference type="EC" id="1.3.1.14"/>
    </reaction>
</comment>
<dbReference type="EMBL" id="PDBW01000001">
    <property type="protein sequence ID" value="PFH02550.1"/>
    <property type="molecule type" value="Genomic_DNA"/>
</dbReference>
<evidence type="ECO:0000313" key="15">
    <source>
        <dbReference type="Proteomes" id="UP000223596"/>
    </source>
</evidence>
<dbReference type="CDD" id="cd04740">
    <property type="entry name" value="DHOD_1B_like"/>
    <property type="match status" value="1"/>
</dbReference>
<feature type="binding site" evidence="12">
    <location>
        <position position="49"/>
    </location>
    <ligand>
        <name>substrate</name>
    </ligand>
</feature>
<dbReference type="InterPro" id="IPR050074">
    <property type="entry name" value="DHO_dehydrogenase"/>
</dbReference>
<feature type="binding site" evidence="12">
    <location>
        <begin position="73"/>
        <end position="77"/>
    </location>
    <ligand>
        <name>substrate</name>
    </ligand>
</feature>
<dbReference type="PIRSF" id="PIRSF000164">
    <property type="entry name" value="DHO_oxidase"/>
    <property type="match status" value="1"/>
</dbReference>
<dbReference type="FunFam" id="3.20.20.70:FF:000027">
    <property type="entry name" value="Dihydropyrimidine dehydrogenase [NADP(+)]"/>
    <property type="match status" value="1"/>
</dbReference>
<feature type="binding site" evidence="12">
    <location>
        <position position="168"/>
    </location>
    <ligand>
        <name>FMN</name>
        <dbReference type="ChEBI" id="CHEBI:58210"/>
    </ligand>
</feature>
<evidence type="ECO:0000256" key="4">
    <source>
        <dbReference type="ARBA" id="ARBA00008008"/>
    </source>
</evidence>
<evidence type="ECO:0000256" key="11">
    <source>
        <dbReference type="ARBA" id="ARBA00048996"/>
    </source>
</evidence>
<evidence type="ECO:0000256" key="8">
    <source>
        <dbReference type="ARBA" id="ARBA00022975"/>
    </source>
</evidence>
<keyword evidence="8 12" id="KW-0665">Pyrimidine biosynthesis</keyword>
<dbReference type="GO" id="GO:0004589">
    <property type="term" value="F:dihydroorotate dehydrogenase (NAD+) activity"/>
    <property type="evidence" value="ECO:0007669"/>
    <property type="project" value="UniProtKB-EC"/>
</dbReference>
<evidence type="ECO:0000259" key="13">
    <source>
        <dbReference type="Pfam" id="PF01180"/>
    </source>
</evidence>
<keyword evidence="10" id="KW-0520">NAD</keyword>
<evidence type="ECO:0000256" key="12">
    <source>
        <dbReference type="HAMAP-Rule" id="MF_00224"/>
    </source>
</evidence>
<feature type="binding site" evidence="12">
    <location>
        <position position="220"/>
    </location>
    <ligand>
        <name>FMN</name>
        <dbReference type="ChEBI" id="CHEBI:58210"/>
    </ligand>
</feature>
<dbReference type="PROSITE" id="PS00911">
    <property type="entry name" value="DHODEHASE_1"/>
    <property type="match status" value="1"/>
</dbReference>
<dbReference type="HAMAP" id="MF_00224">
    <property type="entry name" value="DHO_dh_type1"/>
    <property type="match status" value="1"/>
</dbReference>
<dbReference type="AlphaFoldDB" id="A0AB36TH92"/>
<feature type="binding site" evidence="12">
    <location>
        <position position="103"/>
    </location>
    <ligand>
        <name>FMN</name>
        <dbReference type="ChEBI" id="CHEBI:58210"/>
    </ligand>
</feature>
<feature type="active site" description="Nucleophile" evidence="12">
    <location>
        <position position="133"/>
    </location>
</feature>
<dbReference type="InterPro" id="IPR001295">
    <property type="entry name" value="Dihydroorotate_DH_CS"/>
</dbReference>
<keyword evidence="5 12" id="KW-0963">Cytoplasm</keyword>
<dbReference type="InterPro" id="IPR013785">
    <property type="entry name" value="Aldolase_TIM"/>
</dbReference>
<evidence type="ECO:0000256" key="6">
    <source>
        <dbReference type="ARBA" id="ARBA00022630"/>
    </source>
</evidence>
<dbReference type="InterPro" id="IPR033888">
    <property type="entry name" value="DHOD_1B"/>
</dbReference>
<feature type="binding site" evidence="12">
    <location>
        <position position="130"/>
    </location>
    <ligand>
        <name>substrate</name>
    </ligand>
</feature>
<keyword evidence="7 12" id="KW-0288">FMN</keyword>
<evidence type="ECO:0000256" key="1">
    <source>
        <dbReference type="ARBA" id="ARBA00003616"/>
    </source>
</evidence>
<dbReference type="InterPro" id="IPR024920">
    <property type="entry name" value="Dihydroorotate_DH_1"/>
</dbReference>
<organism evidence="14 15">
    <name type="scientific">Acetivibrio thermocellus AD2</name>
    <dbReference type="NCBI Taxonomy" id="1138384"/>
    <lineage>
        <taxon>Bacteria</taxon>
        <taxon>Bacillati</taxon>
        <taxon>Bacillota</taxon>
        <taxon>Clostridia</taxon>
        <taxon>Eubacteriales</taxon>
        <taxon>Oscillospiraceae</taxon>
        <taxon>Acetivibrio</taxon>
    </lineage>
</organism>
<evidence type="ECO:0000256" key="2">
    <source>
        <dbReference type="ARBA" id="ARBA00004496"/>
    </source>
</evidence>
<feature type="binding site" evidence="12">
    <location>
        <begin position="49"/>
        <end position="50"/>
    </location>
    <ligand>
        <name>FMN</name>
        <dbReference type="ChEBI" id="CHEBI:58210"/>
    </ligand>
</feature>
<dbReference type="SUPFAM" id="SSF51395">
    <property type="entry name" value="FMN-linked oxidoreductases"/>
    <property type="match status" value="1"/>
</dbReference>
<comment type="caution">
    <text evidence="14">The sequence shown here is derived from an EMBL/GenBank/DDBJ whole genome shotgun (WGS) entry which is preliminary data.</text>
</comment>
<name>A0AB36TH92_ACETH</name>
<dbReference type="RefSeq" id="WP_003518626.1">
    <property type="nucleotide sequence ID" value="NZ_CP013828.1"/>
</dbReference>
<dbReference type="InterPro" id="IPR005720">
    <property type="entry name" value="Dihydroorotate_DH_cat"/>
</dbReference>
<evidence type="ECO:0000256" key="5">
    <source>
        <dbReference type="ARBA" id="ARBA00022490"/>
    </source>
</evidence>
<dbReference type="InterPro" id="IPR049622">
    <property type="entry name" value="Dihydroorotate_DH_I"/>
</dbReference>
<dbReference type="NCBIfam" id="TIGR01037">
    <property type="entry name" value="pyrD_sub1_fam"/>
    <property type="match status" value="1"/>
</dbReference>
<accession>A0AB36TH92</accession>
<feature type="domain" description="Dihydroorotate dehydrogenase catalytic" evidence="13">
    <location>
        <begin position="8"/>
        <end position="289"/>
    </location>
</feature>
<dbReference type="GO" id="GO:0044205">
    <property type="term" value="P:'de novo' UMP biosynthetic process"/>
    <property type="evidence" value="ECO:0007669"/>
    <property type="project" value="UniProtKB-UniRule"/>
</dbReference>
<comment type="cofactor">
    <cofactor evidence="12">
        <name>FMN</name>
        <dbReference type="ChEBI" id="CHEBI:58210"/>
    </cofactor>
    <text evidence="12">Binds 1 FMN per subunit.</text>
</comment>
<feature type="binding site" evidence="12">
    <location>
        <begin position="246"/>
        <end position="247"/>
    </location>
    <ligand>
        <name>FMN</name>
        <dbReference type="ChEBI" id="CHEBI:58210"/>
    </ligand>
</feature>
<protein>
    <recommendedName>
        <fullName evidence="12">Dihydroorotate dehydrogenase</fullName>
        <shortName evidence="12">DHOD</shortName>
        <shortName evidence="12">DHODase</shortName>
        <shortName evidence="12">DHOdehase</shortName>
        <ecNumber evidence="12">1.3.-.-</ecNumber>
    </recommendedName>
</protein>
<keyword evidence="9 12" id="KW-0560">Oxidoreductase</keyword>
<reference evidence="14 15" key="1">
    <citation type="submission" date="2017-09" db="EMBL/GenBank/DDBJ databases">
        <title>Evaluation of Pacific Biosciences Sequencing Technology to Finishing C. thermocellum Genome Sequences.</title>
        <authorList>
            <person name="Brown S."/>
        </authorList>
    </citation>
    <scope>NUCLEOTIDE SEQUENCE [LARGE SCALE GENOMIC DNA]</scope>
    <source>
        <strain evidence="14 15">AD2</strain>
    </source>
</reference>
<feature type="binding site" evidence="12">
    <location>
        <position position="194"/>
    </location>
    <ligand>
        <name>FMN</name>
        <dbReference type="ChEBI" id="CHEBI:58210"/>
    </ligand>
</feature>